<feature type="compositionally biased region" description="Basic and acidic residues" evidence="1">
    <location>
        <begin position="23"/>
        <end position="33"/>
    </location>
</feature>
<gene>
    <name evidence="2" type="ORF">TNCT_460071</name>
</gene>
<name>A0A8X6EZD3_TRICU</name>
<sequence>MLTVHFESEEECIGEKTPPSRQAQERLGEKTNEPRGGNSTASDLDLEAEGEYSNDPKGEKNNEGVMHSSPSVKLQMEQNACSSLKEAFLKVKSQKGNYLFIDELLYHTDKALGQPVTQLRWTLALQKYNLHIEHCPGSKLINADALSRLPIEDS</sequence>
<keyword evidence="3" id="KW-1185">Reference proteome</keyword>
<comment type="caution">
    <text evidence="2">The sequence shown here is derived from an EMBL/GenBank/DDBJ whole genome shotgun (WGS) entry which is preliminary data.</text>
</comment>
<feature type="region of interest" description="Disordered" evidence="1">
    <location>
        <begin position="1"/>
        <end position="68"/>
    </location>
</feature>
<evidence type="ECO:0000313" key="3">
    <source>
        <dbReference type="Proteomes" id="UP000887116"/>
    </source>
</evidence>
<protein>
    <submittedName>
        <fullName evidence="2">Uncharacterized protein</fullName>
    </submittedName>
</protein>
<dbReference type="EMBL" id="BMAO01000263">
    <property type="protein sequence ID" value="GFQ65602.1"/>
    <property type="molecule type" value="Genomic_DNA"/>
</dbReference>
<evidence type="ECO:0000313" key="2">
    <source>
        <dbReference type="EMBL" id="GFQ65602.1"/>
    </source>
</evidence>
<proteinExistence type="predicted"/>
<dbReference type="AlphaFoldDB" id="A0A8X6EZD3"/>
<accession>A0A8X6EZD3</accession>
<dbReference type="OrthoDB" id="10530098at2759"/>
<reference evidence="2" key="1">
    <citation type="submission" date="2020-07" db="EMBL/GenBank/DDBJ databases">
        <title>Multicomponent nature underlies the extraordinary mechanical properties of spider dragline silk.</title>
        <authorList>
            <person name="Kono N."/>
            <person name="Nakamura H."/>
            <person name="Mori M."/>
            <person name="Yoshida Y."/>
            <person name="Ohtoshi R."/>
            <person name="Malay A.D."/>
            <person name="Moran D.A.P."/>
            <person name="Tomita M."/>
            <person name="Numata K."/>
            <person name="Arakawa K."/>
        </authorList>
    </citation>
    <scope>NUCLEOTIDE SEQUENCE</scope>
</reference>
<evidence type="ECO:0000256" key="1">
    <source>
        <dbReference type="SAM" id="MobiDB-lite"/>
    </source>
</evidence>
<organism evidence="2 3">
    <name type="scientific">Trichonephila clavata</name>
    <name type="common">Joro spider</name>
    <name type="synonym">Nephila clavata</name>
    <dbReference type="NCBI Taxonomy" id="2740835"/>
    <lineage>
        <taxon>Eukaryota</taxon>
        <taxon>Metazoa</taxon>
        <taxon>Ecdysozoa</taxon>
        <taxon>Arthropoda</taxon>
        <taxon>Chelicerata</taxon>
        <taxon>Arachnida</taxon>
        <taxon>Araneae</taxon>
        <taxon>Araneomorphae</taxon>
        <taxon>Entelegynae</taxon>
        <taxon>Araneoidea</taxon>
        <taxon>Nephilidae</taxon>
        <taxon>Trichonephila</taxon>
    </lineage>
</organism>
<dbReference type="Proteomes" id="UP000887116">
    <property type="component" value="Unassembled WGS sequence"/>
</dbReference>